<reference evidence="3" key="3">
    <citation type="submission" date="2023-05" db="EMBL/GenBank/DDBJ databases">
        <authorList>
            <person name="Smith C.H."/>
        </authorList>
    </citation>
    <scope>NUCLEOTIDE SEQUENCE</scope>
    <source>
        <strain evidence="3">CHS0354</strain>
        <tissue evidence="3">Mantle</tissue>
    </source>
</reference>
<gene>
    <name evidence="3" type="ORF">CHS0354_030048</name>
</gene>
<dbReference type="PANTHER" id="PTHR11777:SF9">
    <property type="entry name" value="ALANINE--TRNA LIGASE, CYTOPLASMIC"/>
    <property type="match status" value="1"/>
</dbReference>
<dbReference type="InterPro" id="IPR009000">
    <property type="entry name" value="Transl_B-barrel_sf"/>
</dbReference>
<reference evidence="3" key="2">
    <citation type="journal article" date="2021" name="Genome Biol. Evol.">
        <title>Developing a high-quality reference genome for a parasitic bivalve with doubly uniparental inheritance (Bivalvia: Unionida).</title>
        <authorList>
            <person name="Smith C.H."/>
        </authorList>
    </citation>
    <scope>NUCLEOTIDE SEQUENCE</scope>
    <source>
        <strain evidence="3">CHS0354</strain>
        <tissue evidence="3">Mantle</tissue>
    </source>
</reference>
<comment type="similarity">
    <text evidence="1">Belongs to the class-II aminoacyl-tRNA synthetase family. Alax-L subfamily.</text>
</comment>
<dbReference type="Gene3D" id="6.10.250.550">
    <property type="match status" value="1"/>
</dbReference>
<dbReference type="EMBL" id="JAEAOA010001795">
    <property type="protein sequence ID" value="KAK3575716.1"/>
    <property type="molecule type" value="Genomic_DNA"/>
</dbReference>
<dbReference type="GO" id="GO:0002161">
    <property type="term" value="F:aminoacyl-tRNA deacylase activity"/>
    <property type="evidence" value="ECO:0007669"/>
    <property type="project" value="TreeGrafter"/>
</dbReference>
<dbReference type="SMART" id="SM00863">
    <property type="entry name" value="tRNA_SAD"/>
    <property type="match status" value="1"/>
</dbReference>
<reference evidence="3" key="1">
    <citation type="journal article" date="2021" name="Genome Biol. Evol.">
        <title>A High-Quality Reference Genome for a Parasitic Bivalve with Doubly Uniparental Inheritance (Bivalvia: Unionida).</title>
        <authorList>
            <person name="Smith C.H."/>
        </authorList>
    </citation>
    <scope>NUCLEOTIDE SEQUENCE</scope>
    <source>
        <strain evidence="3">CHS0354</strain>
    </source>
</reference>
<comment type="caution">
    <text evidence="3">The sequence shown here is derived from an EMBL/GenBank/DDBJ whole genome shotgun (WGS) entry which is preliminary data.</text>
</comment>
<evidence type="ECO:0000259" key="2">
    <source>
        <dbReference type="SMART" id="SM00863"/>
    </source>
</evidence>
<dbReference type="Gene3D" id="2.40.30.130">
    <property type="match status" value="1"/>
</dbReference>
<dbReference type="InterPro" id="IPR018163">
    <property type="entry name" value="Thr/Ala-tRNA-synth_IIc_edit"/>
</dbReference>
<dbReference type="GO" id="GO:0004813">
    <property type="term" value="F:alanine-tRNA ligase activity"/>
    <property type="evidence" value="ECO:0007669"/>
    <property type="project" value="InterPro"/>
</dbReference>
<dbReference type="SUPFAM" id="SSF55186">
    <property type="entry name" value="ThrRS/AlaRS common domain"/>
    <property type="match status" value="1"/>
</dbReference>
<evidence type="ECO:0000313" key="3">
    <source>
        <dbReference type="EMBL" id="KAK3575716.1"/>
    </source>
</evidence>
<dbReference type="InterPro" id="IPR050058">
    <property type="entry name" value="Ala-tRNA_ligase"/>
</dbReference>
<proteinExistence type="inferred from homology"/>
<keyword evidence="4" id="KW-1185">Reference proteome</keyword>
<dbReference type="PANTHER" id="PTHR11777">
    <property type="entry name" value="ALANYL-TRNA SYNTHETASE"/>
    <property type="match status" value="1"/>
</dbReference>
<dbReference type="Gene3D" id="3.10.310.40">
    <property type="match status" value="1"/>
</dbReference>
<organism evidence="3 4">
    <name type="scientific">Potamilus streckersoni</name>
    <dbReference type="NCBI Taxonomy" id="2493646"/>
    <lineage>
        <taxon>Eukaryota</taxon>
        <taxon>Metazoa</taxon>
        <taxon>Spiralia</taxon>
        <taxon>Lophotrochozoa</taxon>
        <taxon>Mollusca</taxon>
        <taxon>Bivalvia</taxon>
        <taxon>Autobranchia</taxon>
        <taxon>Heteroconchia</taxon>
        <taxon>Palaeoheterodonta</taxon>
        <taxon>Unionida</taxon>
        <taxon>Unionoidea</taxon>
        <taxon>Unionidae</taxon>
        <taxon>Ambleminae</taxon>
        <taxon>Lampsilini</taxon>
        <taxon>Potamilus</taxon>
    </lineage>
</organism>
<dbReference type="GO" id="GO:0005524">
    <property type="term" value="F:ATP binding"/>
    <property type="evidence" value="ECO:0007669"/>
    <property type="project" value="InterPro"/>
</dbReference>
<dbReference type="Proteomes" id="UP001195483">
    <property type="component" value="Unassembled WGS sequence"/>
</dbReference>
<dbReference type="InterPro" id="IPR018164">
    <property type="entry name" value="Ala-tRNA-synth_IIc_N"/>
</dbReference>
<feature type="domain" description="Threonyl/alanyl tRNA synthetase SAD" evidence="2">
    <location>
        <begin position="152"/>
        <end position="195"/>
    </location>
</feature>
<dbReference type="GO" id="GO:0006419">
    <property type="term" value="P:alanyl-tRNA aminoacylation"/>
    <property type="evidence" value="ECO:0007669"/>
    <property type="project" value="InterPro"/>
</dbReference>
<dbReference type="SUPFAM" id="SSF50447">
    <property type="entry name" value="Translation proteins"/>
    <property type="match status" value="1"/>
</dbReference>
<dbReference type="Gene3D" id="3.30.980.10">
    <property type="entry name" value="Threonyl-trna Synthetase, Chain A, domain 2"/>
    <property type="match status" value="1"/>
</dbReference>
<dbReference type="AlphaFoldDB" id="A0AAE0VES8"/>
<dbReference type="Gene3D" id="3.30.54.20">
    <property type="match status" value="1"/>
</dbReference>
<dbReference type="Pfam" id="PF07973">
    <property type="entry name" value="tRNA_SAD"/>
    <property type="match status" value="1"/>
</dbReference>
<accession>A0AAE0VES8</accession>
<name>A0AAE0VES8_9BIVA</name>
<dbReference type="InterPro" id="IPR012947">
    <property type="entry name" value="tRNA_SAD"/>
</dbReference>
<dbReference type="Pfam" id="PF01411">
    <property type="entry name" value="tRNA-synt_2c"/>
    <property type="match status" value="1"/>
</dbReference>
<protein>
    <recommendedName>
        <fullName evidence="2">Threonyl/alanyl tRNA synthetase SAD domain-containing protein</fullName>
    </recommendedName>
</protein>
<sequence length="341" mass="37934">MLKWMPRKKKHAVRRKVCAPTARYSRYIKHSKKRFQGLHFLGIRLLKRIQMPYHLLKTVLKTNTLKGADEFEIILRNTPFYAESGGQTGDTGIIENDRLQLRVTDTFKPFPGFHICRVKPVSLQDGVLNLSDCKGTAQRCFGVFLVKNTVSLSGLSARGPSVELCGGCHVSATGEISFIKIVSEESVAAGVRRIEAYAGESVADYILKRLECLSESARLAGVKPEGLPDKINKLEDELKQVQRQNRELKTRMFKDHIMSGRFSERVGAIELTQYQPAGHVGVLYKSEADKINLVLTVTDDLHSRLKADGKGGGKDISARCGGNLPAKLPDLITALKQYVIQ</sequence>
<evidence type="ECO:0000313" key="4">
    <source>
        <dbReference type="Proteomes" id="UP001195483"/>
    </source>
</evidence>
<evidence type="ECO:0000256" key="1">
    <source>
        <dbReference type="ARBA" id="ARBA00008429"/>
    </source>
</evidence>